<sequence length="138" mass="15277">MKMRMSGALREAAPAAEHRSANTSTPHRVIFKRNQSGKEGVAERDILLHSFLQVVHETKAMDEQVVVWSMEGWVKPMSTSTHPEFLLIKEVTTLTCCGAFPTEFVGFHRGYFAQAQVISCPTTGIPPGIPPLQRNDLG</sequence>
<evidence type="ECO:0000256" key="1">
    <source>
        <dbReference type="SAM" id="MobiDB-lite"/>
    </source>
</evidence>
<comment type="caution">
    <text evidence="2">The sequence shown here is derived from an EMBL/GenBank/DDBJ whole genome shotgun (WGS) entry which is preliminary data.</text>
</comment>
<feature type="region of interest" description="Disordered" evidence="1">
    <location>
        <begin position="1"/>
        <end position="25"/>
    </location>
</feature>
<evidence type="ECO:0000313" key="2">
    <source>
        <dbReference type="EMBL" id="TRZ20045.1"/>
    </source>
</evidence>
<evidence type="ECO:0000313" key="3">
    <source>
        <dbReference type="Proteomes" id="UP000796761"/>
    </source>
</evidence>
<dbReference type="Proteomes" id="UP000796761">
    <property type="component" value="Unassembled WGS sequence"/>
</dbReference>
<gene>
    <name evidence="2" type="ORF">HGM15179_007026</name>
</gene>
<reference evidence="2" key="1">
    <citation type="submission" date="2019-04" db="EMBL/GenBank/DDBJ databases">
        <title>Genome assembly of Zosterops borbonicus 15179.</title>
        <authorList>
            <person name="Leroy T."/>
            <person name="Anselmetti Y."/>
            <person name="Tilak M.-K."/>
            <person name="Nabholz B."/>
        </authorList>
    </citation>
    <scope>NUCLEOTIDE SEQUENCE</scope>
    <source>
        <strain evidence="2">HGM_15179</strain>
        <tissue evidence="2">Muscle</tissue>
    </source>
</reference>
<accession>A0A8K1LMS9</accession>
<dbReference type="AlphaFoldDB" id="A0A8K1LMS9"/>
<keyword evidence="3" id="KW-1185">Reference proteome</keyword>
<protein>
    <submittedName>
        <fullName evidence="2">Uncharacterized protein</fullName>
    </submittedName>
</protein>
<organism evidence="2 3">
    <name type="scientific">Zosterops borbonicus</name>
    <dbReference type="NCBI Taxonomy" id="364589"/>
    <lineage>
        <taxon>Eukaryota</taxon>
        <taxon>Metazoa</taxon>
        <taxon>Chordata</taxon>
        <taxon>Craniata</taxon>
        <taxon>Vertebrata</taxon>
        <taxon>Euteleostomi</taxon>
        <taxon>Archelosauria</taxon>
        <taxon>Archosauria</taxon>
        <taxon>Dinosauria</taxon>
        <taxon>Saurischia</taxon>
        <taxon>Theropoda</taxon>
        <taxon>Coelurosauria</taxon>
        <taxon>Aves</taxon>
        <taxon>Neognathae</taxon>
        <taxon>Neoaves</taxon>
        <taxon>Telluraves</taxon>
        <taxon>Australaves</taxon>
        <taxon>Passeriformes</taxon>
        <taxon>Sylvioidea</taxon>
        <taxon>Zosteropidae</taxon>
        <taxon>Zosterops</taxon>
    </lineage>
</organism>
<name>A0A8K1LMS9_9PASS</name>
<dbReference type="EMBL" id="SWJQ01000162">
    <property type="protein sequence ID" value="TRZ20045.1"/>
    <property type="molecule type" value="Genomic_DNA"/>
</dbReference>
<proteinExistence type="predicted"/>